<keyword evidence="2 4" id="KW-0694">RNA-binding</keyword>
<organism evidence="6 7">
    <name type="scientific">Pieris macdunnoughi</name>
    <dbReference type="NCBI Taxonomy" id="345717"/>
    <lineage>
        <taxon>Eukaryota</taxon>
        <taxon>Metazoa</taxon>
        <taxon>Ecdysozoa</taxon>
        <taxon>Arthropoda</taxon>
        <taxon>Hexapoda</taxon>
        <taxon>Insecta</taxon>
        <taxon>Pterygota</taxon>
        <taxon>Neoptera</taxon>
        <taxon>Endopterygota</taxon>
        <taxon>Lepidoptera</taxon>
        <taxon>Glossata</taxon>
        <taxon>Ditrysia</taxon>
        <taxon>Papilionoidea</taxon>
        <taxon>Pieridae</taxon>
        <taxon>Pierinae</taxon>
        <taxon>Pieris</taxon>
    </lineage>
</organism>
<reference evidence="6" key="1">
    <citation type="submission" date="2021-02" db="EMBL/GenBank/DDBJ databases">
        <authorList>
            <person name="Steward A R."/>
        </authorList>
    </citation>
    <scope>NUCLEOTIDE SEQUENCE</scope>
</reference>
<dbReference type="InterPro" id="IPR012677">
    <property type="entry name" value="Nucleotide-bd_a/b_plait_sf"/>
</dbReference>
<dbReference type="SUPFAM" id="SSF54928">
    <property type="entry name" value="RNA-binding domain, RBD"/>
    <property type="match status" value="1"/>
</dbReference>
<evidence type="ECO:0000256" key="3">
    <source>
        <dbReference type="ARBA" id="ARBA00023242"/>
    </source>
</evidence>
<dbReference type="GO" id="GO:0005634">
    <property type="term" value="C:nucleus"/>
    <property type="evidence" value="ECO:0007669"/>
    <property type="project" value="UniProtKB-SubCell"/>
</dbReference>
<dbReference type="InterPro" id="IPR035979">
    <property type="entry name" value="RBD_domain_sf"/>
</dbReference>
<proteinExistence type="predicted"/>
<dbReference type="Gene3D" id="3.30.70.330">
    <property type="match status" value="2"/>
</dbReference>
<keyword evidence="3" id="KW-0539">Nucleus</keyword>
<evidence type="ECO:0000256" key="2">
    <source>
        <dbReference type="ARBA" id="ARBA00022884"/>
    </source>
</evidence>
<dbReference type="PANTHER" id="PTHR10501">
    <property type="entry name" value="U1 SMALL NUCLEAR RIBONUCLEOPROTEIN A/U2 SMALL NUCLEAR RIBONUCLEOPROTEIN B"/>
    <property type="match status" value="1"/>
</dbReference>
<evidence type="ECO:0000313" key="7">
    <source>
        <dbReference type="Proteomes" id="UP000663880"/>
    </source>
</evidence>
<protein>
    <recommendedName>
        <fullName evidence="5">RRM domain-containing protein</fullName>
    </recommendedName>
</protein>
<dbReference type="InterPro" id="IPR000504">
    <property type="entry name" value="RRM_dom"/>
</dbReference>
<evidence type="ECO:0000256" key="4">
    <source>
        <dbReference type="PROSITE-ProRule" id="PRU00176"/>
    </source>
</evidence>
<name>A0A821P868_9NEOP</name>
<dbReference type="SMART" id="SM00360">
    <property type="entry name" value="RRM"/>
    <property type="match status" value="2"/>
</dbReference>
<dbReference type="FunFam" id="3.30.70.330:FF:000037">
    <property type="entry name" value="RNA-binding protein with multiple splicing 2"/>
    <property type="match status" value="1"/>
</dbReference>
<evidence type="ECO:0000256" key="1">
    <source>
        <dbReference type="ARBA" id="ARBA00004123"/>
    </source>
</evidence>
<dbReference type="InterPro" id="IPR034788">
    <property type="entry name" value="Cpo_RRM"/>
</dbReference>
<accession>A0A821P868</accession>
<evidence type="ECO:0000313" key="6">
    <source>
        <dbReference type="EMBL" id="CAF4801431.1"/>
    </source>
</evidence>
<comment type="subcellular location">
    <subcellularLocation>
        <location evidence="1">Nucleus</location>
    </subcellularLocation>
</comment>
<dbReference type="Proteomes" id="UP000663880">
    <property type="component" value="Unassembled WGS sequence"/>
</dbReference>
<dbReference type="AlphaFoldDB" id="A0A821P868"/>
<feature type="domain" description="RRM" evidence="5">
    <location>
        <begin position="5"/>
        <end position="88"/>
    </location>
</feature>
<dbReference type="Pfam" id="PF00076">
    <property type="entry name" value="RRM_1"/>
    <property type="match status" value="2"/>
</dbReference>
<gene>
    <name evidence="6" type="ORF">PMACD_LOCUS3468</name>
</gene>
<evidence type="ECO:0000259" key="5">
    <source>
        <dbReference type="PROSITE" id="PS50102"/>
    </source>
</evidence>
<dbReference type="CDD" id="cd12684">
    <property type="entry name" value="RRM_cpo"/>
    <property type="match status" value="1"/>
</dbReference>
<sequence>MLQVRTLFVSGLPMDAKPRELYLLFRAYEGYEGSLLKVTSKNGKTASPVGFVTFHTRAGAEAAKQDLQQGVRFDPDMPQTIRLEFAKSNTKVSKPKPAVATAAPAAHPALMHPLTGHLASPFFPGGGAELWHHPLAYGGELQTLSHGLVHPAIHPQMAPTPLTLGACVLPAPALGSPGAAHAPPAHPGHTPHPAHPAPCSTLFVANLGQFVSEHELKEIFSSCAGFSRLRLLTGGGGSGPVAFVDFVTPSEAAAAMTRLQGALLLSSEAPIHLEYARHKLAHNGWILAHEGVKGGEESEQH</sequence>
<comment type="caution">
    <text evidence="6">The sequence shown here is derived from an EMBL/GenBank/DDBJ whole genome shotgun (WGS) entry which is preliminary data.</text>
</comment>
<dbReference type="GO" id="GO:0003723">
    <property type="term" value="F:RNA binding"/>
    <property type="evidence" value="ECO:0007669"/>
    <property type="project" value="UniProtKB-UniRule"/>
</dbReference>
<keyword evidence="7" id="KW-1185">Reference proteome</keyword>
<dbReference type="EMBL" id="CAJOBZ010000006">
    <property type="protein sequence ID" value="CAF4801431.1"/>
    <property type="molecule type" value="Genomic_DNA"/>
</dbReference>
<feature type="domain" description="RRM" evidence="5">
    <location>
        <begin position="200"/>
        <end position="278"/>
    </location>
</feature>
<dbReference type="OrthoDB" id="431169at2759"/>
<dbReference type="PROSITE" id="PS50102">
    <property type="entry name" value="RRM"/>
    <property type="match status" value="2"/>
</dbReference>